<keyword evidence="3" id="KW-1185">Reference proteome</keyword>
<dbReference type="Proteomes" id="UP000317894">
    <property type="component" value="Unassembled WGS sequence"/>
</dbReference>
<sequence length="85" mass="9002">MTDTDRPLANPATPPVPEHRDAIDAESHAGLKRDPADADAKLDVELDETFPTSDPPSNTQPGRGMEPAPSSGYNENAEPPPLDGE</sequence>
<evidence type="ECO:0000256" key="1">
    <source>
        <dbReference type="SAM" id="MobiDB-lite"/>
    </source>
</evidence>
<name>A0A552UIM8_9SPHN</name>
<dbReference type="OrthoDB" id="7572218at2"/>
<protein>
    <submittedName>
        <fullName evidence="2">Uncharacterized protein</fullName>
    </submittedName>
</protein>
<evidence type="ECO:0000313" key="2">
    <source>
        <dbReference type="EMBL" id="TRW18082.1"/>
    </source>
</evidence>
<evidence type="ECO:0000313" key="3">
    <source>
        <dbReference type="Proteomes" id="UP000317894"/>
    </source>
</evidence>
<proteinExistence type="predicted"/>
<feature type="compositionally biased region" description="Polar residues" evidence="1">
    <location>
        <begin position="50"/>
        <end position="61"/>
    </location>
</feature>
<comment type="caution">
    <text evidence="2">The sequence shown here is derived from an EMBL/GenBank/DDBJ whole genome shotgun (WGS) entry which is preliminary data.</text>
</comment>
<reference evidence="2 3" key="1">
    <citation type="submission" date="2019-07" db="EMBL/GenBank/DDBJ databases">
        <title>Novel species isolated from glacier.</title>
        <authorList>
            <person name="Liu Q."/>
            <person name="Xin Y.-H."/>
        </authorList>
    </citation>
    <scope>NUCLEOTIDE SEQUENCE [LARGE SCALE GENOMIC DNA]</scope>
    <source>
        <strain evidence="2 3">LB1R16</strain>
    </source>
</reference>
<accession>A0A552UIM8</accession>
<dbReference type="RefSeq" id="WP_144236776.1">
    <property type="nucleotide sequence ID" value="NZ_VJWA01000001.1"/>
</dbReference>
<feature type="compositionally biased region" description="Basic and acidic residues" evidence="1">
    <location>
        <begin position="17"/>
        <end position="44"/>
    </location>
</feature>
<feature type="region of interest" description="Disordered" evidence="1">
    <location>
        <begin position="1"/>
        <end position="85"/>
    </location>
</feature>
<dbReference type="EMBL" id="VJWA01000001">
    <property type="protein sequence ID" value="TRW18082.1"/>
    <property type="molecule type" value="Genomic_DNA"/>
</dbReference>
<organism evidence="2 3">
    <name type="scientific">Glacieibacterium frigidum</name>
    <dbReference type="NCBI Taxonomy" id="2593303"/>
    <lineage>
        <taxon>Bacteria</taxon>
        <taxon>Pseudomonadati</taxon>
        <taxon>Pseudomonadota</taxon>
        <taxon>Alphaproteobacteria</taxon>
        <taxon>Sphingomonadales</taxon>
        <taxon>Sphingosinicellaceae</taxon>
        <taxon>Glacieibacterium</taxon>
    </lineage>
</organism>
<dbReference type="AlphaFoldDB" id="A0A552UIM8"/>
<gene>
    <name evidence="2" type="ORF">FMM06_08215</name>
</gene>